<accession>A0ABV6XCN2</accession>
<sequence length="204" mass="22332">MLYELAALSLEPFTVPKALSELEHYTTGPQAAGELLGCWEPEHGEIFGRVILLRCFSDALEHHQERRRVLTGSNPYGVGEYLQGFEATSHTQFPYLPPITPGSHGGVYEIRTYHLTVGGLGATMAGWQSSLPARTALSPLTTALYALDGHPRITHIWPYSSLDQRLAVRAQAKQLGIWPPAHGPQYVTRATSTIALPTSFSPLS</sequence>
<evidence type="ECO:0000313" key="4">
    <source>
        <dbReference type="Proteomes" id="UP001592530"/>
    </source>
</evidence>
<dbReference type="SUPFAM" id="SSF54909">
    <property type="entry name" value="Dimeric alpha+beta barrel"/>
    <property type="match status" value="2"/>
</dbReference>
<comment type="similarity">
    <text evidence="1">Belongs to the NipSnap family.</text>
</comment>
<dbReference type="RefSeq" id="WP_380559083.1">
    <property type="nucleotide sequence ID" value="NZ_JBHEZY010000021.1"/>
</dbReference>
<dbReference type="Gene3D" id="3.30.70.100">
    <property type="match status" value="1"/>
</dbReference>
<evidence type="ECO:0000259" key="2">
    <source>
        <dbReference type="Pfam" id="PF07978"/>
    </source>
</evidence>
<name>A0ABV6XCN2_9ACTN</name>
<organism evidence="3 4">
    <name type="scientific">Streptacidiphilus alkalitolerans</name>
    <dbReference type="NCBI Taxonomy" id="3342712"/>
    <lineage>
        <taxon>Bacteria</taxon>
        <taxon>Bacillati</taxon>
        <taxon>Actinomycetota</taxon>
        <taxon>Actinomycetes</taxon>
        <taxon>Kitasatosporales</taxon>
        <taxon>Streptomycetaceae</taxon>
        <taxon>Streptacidiphilus</taxon>
    </lineage>
</organism>
<evidence type="ECO:0000313" key="3">
    <source>
        <dbReference type="EMBL" id="MFC1435727.1"/>
    </source>
</evidence>
<dbReference type="InterPro" id="IPR051557">
    <property type="entry name" value="NipSnap_domain"/>
</dbReference>
<dbReference type="Pfam" id="PF07978">
    <property type="entry name" value="NIPSNAP"/>
    <property type="match status" value="2"/>
</dbReference>
<dbReference type="PANTHER" id="PTHR21017:SF17">
    <property type="entry name" value="PROTEIN NIPSNAP"/>
    <property type="match status" value="1"/>
</dbReference>
<dbReference type="Proteomes" id="UP001592530">
    <property type="component" value="Unassembled WGS sequence"/>
</dbReference>
<proteinExistence type="inferred from homology"/>
<feature type="domain" description="NIPSNAP" evidence="2">
    <location>
        <begin position="3"/>
        <end position="70"/>
    </location>
</feature>
<dbReference type="EMBL" id="JBHEZY010000021">
    <property type="protein sequence ID" value="MFC1435727.1"/>
    <property type="molecule type" value="Genomic_DNA"/>
</dbReference>
<gene>
    <name evidence="3" type="ORF">ACEZDB_34345</name>
</gene>
<dbReference type="InterPro" id="IPR012577">
    <property type="entry name" value="NIPSNAP"/>
</dbReference>
<reference evidence="3 4" key="1">
    <citation type="submission" date="2024-09" db="EMBL/GenBank/DDBJ databases">
        <authorList>
            <person name="Lee S.D."/>
        </authorList>
    </citation>
    <scope>NUCLEOTIDE SEQUENCE [LARGE SCALE GENOMIC DNA]</scope>
    <source>
        <strain evidence="3 4">N1-3</strain>
    </source>
</reference>
<dbReference type="InterPro" id="IPR011008">
    <property type="entry name" value="Dimeric_a/b-barrel"/>
</dbReference>
<dbReference type="PANTHER" id="PTHR21017">
    <property type="entry name" value="NIPSNAP-RELATED"/>
    <property type="match status" value="1"/>
</dbReference>
<evidence type="ECO:0000256" key="1">
    <source>
        <dbReference type="ARBA" id="ARBA00005291"/>
    </source>
</evidence>
<protein>
    <submittedName>
        <fullName evidence="3">NIPSNAP family protein</fullName>
    </submittedName>
</protein>
<comment type="caution">
    <text evidence="3">The sequence shown here is derived from an EMBL/GenBank/DDBJ whole genome shotgun (WGS) entry which is preliminary data.</text>
</comment>
<feature type="domain" description="NIPSNAP" evidence="2">
    <location>
        <begin position="108"/>
        <end position="202"/>
    </location>
</feature>